<reference evidence="2 3" key="1">
    <citation type="submission" date="2019-05" db="EMBL/GenBank/DDBJ databases">
        <title>Emergence of the Ug99 lineage of the wheat stem rust pathogen through somatic hybridization.</title>
        <authorList>
            <person name="Li F."/>
            <person name="Upadhyaya N.M."/>
            <person name="Sperschneider J."/>
            <person name="Matny O."/>
            <person name="Nguyen-Phuc H."/>
            <person name="Mago R."/>
            <person name="Raley C."/>
            <person name="Miller M.E."/>
            <person name="Silverstein K.A.T."/>
            <person name="Henningsen E."/>
            <person name="Hirsch C.D."/>
            <person name="Visser B."/>
            <person name="Pretorius Z.A."/>
            <person name="Steffenson B.J."/>
            <person name="Schwessinger B."/>
            <person name="Dodds P.N."/>
            <person name="Figueroa M."/>
        </authorList>
    </citation>
    <scope>NUCLEOTIDE SEQUENCE [LARGE SCALE GENOMIC DNA]</scope>
    <source>
        <strain evidence="2 3">Ug99</strain>
    </source>
</reference>
<feature type="compositionally biased region" description="Polar residues" evidence="1">
    <location>
        <begin position="63"/>
        <end position="75"/>
    </location>
</feature>
<evidence type="ECO:0000256" key="1">
    <source>
        <dbReference type="SAM" id="MobiDB-lite"/>
    </source>
</evidence>
<protein>
    <submittedName>
        <fullName evidence="2">Uncharacterized protein</fullName>
    </submittedName>
</protein>
<comment type="caution">
    <text evidence="2">The sequence shown here is derived from an EMBL/GenBank/DDBJ whole genome shotgun (WGS) entry which is preliminary data.</text>
</comment>
<gene>
    <name evidence="2" type="ORF">PGTUg99_002259</name>
</gene>
<feature type="region of interest" description="Disordered" evidence="1">
    <location>
        <begin position="39"/>
        <end position="75"/>
    </location>
</feature>
<evidence type="ECO:0000313" key="2">
    <source>
        <dbReference type="EMBL" id="KAA1127566.1"/>
    </source>
</evidence>
<sequence length="75" mass="7739">MKVVKQSIQGNLTVDVAQNNTGGQTQGVINATDAVAGQSTSGRLLHLPPTNRSNRKLAGSGQGSHPTNQTTGTRD</sequence>
<evidence type="ECO:0000313" key="3">
    <source>
        <dbReference type="Proteomes" id="UP000325313"/>
    </source>
</evidence>
<dbReference type="Proteomes" id="UP000325313">
    <property type="component" value="Unassembled WGS sequence"/>
</dbReference>
<dbReference type="AlphaFoldDB" id="A0A5B0RNN4"/>
<name>A0A5B0RNN4_PUCGR</name>
<accession>A0A5B0RNN4</accession>
<proteinExistence type="predicted"/>
<dbReference type="EMBL" id="VDEP01000165">
    <property type="protein sequence ID" value="KAA1127566.1"/>
    <property type="molecule type" value="Genomic_DNA"/>
</dbReference>
<organism evidence="2 3">
    <name type="scientific">Puccinia graminis f. sp. tritici</name>
    <dbReference type="NCBI Taxonomy" id="56615"/>
    <lineage>
        <taxon>Eukaryota</taxon>
        <taxon>Fungi</taxon>
        <taxon>Dikarya</taxon>
        <taxon>Basidiomycota</taxon>
        <taxon>Pucciniomycotina</taxon>
        <taxon>Pucciniomycetes</taxon>
        <taxon>Pucciniales</taxon>
        <taxon>Pucciniaceae</taxon>
        <taxon>Puccinia</taxon>
    </lineage>
</organism>